<gene>
    <name evidence="1" type="ORF">FHK87_19295</name>
</gene>
<dbReference type="SUPFAM" id="SSF48452">
    <property type="entry name" value="TPR-like"/>
    <property type="match status" value="1"/>
</dbReference>
<comment type="caution">
    <text evidence="1">The sequence shown here is derived from an EMBL/GenBank/DDBJ whole genome shotgun (WGS) entry which is preliminary data.</text>
</comment>
<dbReference type="PROSITE" id="PS51257">
    <property type="entry name" value="PROKAR_LIPOPROTEIN"/>
    <property type="match status" value="1"/>
</dbReference>
<dbReference type="RefSeq" id="WP_140595422.1">
    <property type="nucleotide sequence ID" value="NZ_VFWZ01000007.1"/>
</dbReference>
<keyword evidence="2" id="KW-1185">Reference proteome</keyword>
<protein>
    <submittedName>
        <fullName evidence="1">SusD/RagB family nutrient-binding outer membrane lipoprotein</fullName>
    </submittedName>
</protein>
<dbReference type="Proteomes" id="UP000315540">
    <property type="component" value="Unassembled WGS sequence"/>
</dbReference>
<dbReference type="Gene3D" id="1.25.40.390">
    <property type="match status" value="1"/>
</dbReference>
<organism evidence="1 2">
    <name type="scientific">Aquimarina algicola</name>
    <dbReference type="NCBI Taxonomy" id="2589995"/>
    <lineage>
        <taxon>Bacteria</taxon>
        <taxon>Pseudomonadati</taxon>
        <taxon>Bacteroidota</taxon>
        <taxon>Flavobacteriia</taxon>
        <taxon>Flavobacteriales</taxon>
        <taxon>Flavobacteriaceae</taxon>
        <taxon>Aquimarina</taxon>
    </lineage>
</organism>
<name>A0A504J8I7_9FLAO</name>
<proteinExistence type="predicted"/>
<keyword evidence="1" id="KW-0449">Lipoprotein</keyword>
<evidence type="ECO:0000313" key="1">
    <source>
        <dbReference type="EMBL" id="TPN83369.1"/>
    </source>
</evidence>
<reference evidence="1 2" key="1">
    <citation type="submission" date="2019-06" db="EMBL/GenBank/DDBJ databases">
        <authorList>
            <person name="Meng X."/>
        </authorList>
    </citation>
    <scope>NUCLEOTIDE SEQUENCE [LARGE SCALE GENOMIC DNA]</scope>
    <source>
        <strain evidence="1 2">M625</strain>
    </source>
</reference>
<dbReference type="AlphaFoldDB" id="A0A504J8I7"/>
<sequence length="502" mass="56804">MKLIKTFSYTCITILSLLFVTGCSESLEEINVNPNQSVENPSIDLLFGSILPGFINQVTSSYRIPGQLAQQFAVKNSDVGILTHDEDAESRRFWETVYSENNGALRNASFLAFEAEQQGHLAYQALGKIYKVYILSYTTDLFGDIPYVNAGQGFRLEDKFLFPEYDTQSNVYQVMLADLEDANNLLMNSPDSESQRIDESRDLLFDGDKMAWRKFANTLRMRLLMRISNIEMVNTQIRDIFDDPVTYPLFDSIDDEPVFSYNNSEDWPFTSENPDIEDVRLSSIVVDIMKGEGGDNAISDQQDPRLSVLLNPTANSVTAGTPEFVGQPIGIASDTEENETRSLLSSEFQNLNKFWLMTYAELLFIKTEAIHRGYISGDAKTTYINGVEASCKRYEIDITSTESVDYLASLDANFVGNEIKQIAIQRWLDHINNGFEGYSVWRRLNFPVISPGRDAVATQIPTRYFYSSKTTDKNQANADEAINRAPLNGLNTTLQKVWWDSE</sequence>
<dbReference type="EMBL" id="VFWZ01000007">
    <property type="protein sequence ID" value="TPN83369.1"/>
    <property type="molecule type" value="Genomic_DNA"/>
</dbReference>
<dbReference type="InterPro" id="IPR041662">
    <property type="entry name" value="SusD-like_2"/>
</dbReference>
<accession>A0A504J8I7</accession>
<dbReference type="OrthoDB" id="725917at2"/>
<dbReference type="InterPro" id="IPR011990">
    <property type="entry name" value="TPR-like_helical_dom_sf"/>
</dbReference>
<dbReference type="Pfam" id="PF12771">
    <property type="entry name" value="SusD-like_2"/>
    <property type="match status" value="1"/>
</dbReference>
<evidence type="ECO:0000313" key="2">
    <source>
        <dbReference type="Proteomes" id="UP000315540"/>
    </source>
</evidence>